<dbReference type="EMBL" id="JBCDNA010000003">
    <property type="protein sequence ID" value="MEL4456797.1"/>
    <property type="molecule type" value="Genomic_DNA"/>
</dbReference>
<protein>
    <recommendedName>
        <fullName evidence="3">WD40-like Beta Propeller Repeat</fullName>
    </recommendedName>
</protein>
<proteinExistence type="predicted"/>
<organism evidence="1 2">
    <name type="scientific">Lutimonas vermicola</name>
    <dbReference type="NCBI Taxonomy" id="414288"/>
    <lineage>
        <taxon>Bacteria</taxon>
        <taxon>Pseudomonadati</taxon>
        <taxon>Bacteroidota</taxon>
        <taxon>Flavobacteriia</taxon>
        <taxon>Flavobacteriales</taxon>
        <taxon>Flavobacteriaceae</taxon>
        <taxon>Lutimonas</taxon>
    </lineage>
</organism>
<evidence type="ECO:0000313" key="2">
    <source>
        <dbReference type="Proteomes" id="UP001474120"/>
    </source>
</evidence>
<sequence length="307" mass="34970">MISLTSQVLWCQRLEKVEPAFTSLSKFENIRDFTLASSGDEAYFTLQSPNGEISAIMHIKKTKEEWSEPFIASFSGNYQDIEPFLSPDNLRLYFASNRPLKNTGDEVKDYDIWYVSRQTLSAEWDKPVNLGSPVNSEKNEFYPSLSDNMNLYFTSNLSTTKGKDDIFLSKWDGDMYQEPISLSESINTEGYEFNAFVSPDESFLIFTGFNRPDGLGSGDLYISFNKGSGWQPSVNLGNQVNSDEIDYCPFVDMNSNTLYFTSKRSNLTSNRAYQNLEELLKEFSGYENGQSRLYKVKINNILSSGMN</sequence>
<gene>
    <name evidence="1" type="ORF">AABB81_12885</name>
</gene>
<evidence type="ECO:0008006" key="3">
    <source>
        <dbReference type="Google" id="ProtNLM"/>
    </source>
</evidence>
<keyword evidence="2" id="KW-1185">Reference proteome</keyword>
<dbReference type="Pfam" id="PF07676">
    <property type="entry name" value="PD40"/>
    <property type="match status" value="4"/>
</dbReference>
<dbReference type="InterPro" id="IPR011659">
    <property type="entry name" value="WD40"/>
</dbReference>
<name>A0ABU9L2X3_9FLAO</name>
<dbReference type="Proteomes" id="UP001474120">
    <property type="component" value="Unassembled WGS sequence"/>
</dbReference>
<accession>A0ABU9L2X3</accession>
<dbReference type="SUPFAM" id="SSF82171">
    <property type="entry name" value="DPP6 N-terminal domain-like"/>
    <property type="match status" value="1"/>
</dbReference>
<dbReference type="Gene3D" id="2.120.10.30">
    <property type="entry name" value="TolB, C-terminal domain"/>
    <property type="match status" value="1"/>
</dbReference>
<evidence type="ECO:0000313" key="1">
    <source>
        <dbReference type="EMBL" id="MEL4456797.1"/>
    </source>
</evidence>
<dbReference type="RefSeq" id="WP_342160962.1">
    <property type="nucleotide sequence ID" value="NZ_JBCDNA010000003.1"/>
</dbReference>
<reference evidence="1 2" key="1">
    <citation type="submission" date="2024-04" db="EMBL/GenBank/DDBJ databases">
        <title>whole genome sequencing of Lutimonas vermicola strain IMCC1616.</title>
        <authorList>
            <person name="Bae S.S."/>
        </authorList>
    </citation>
    <scope>NUCLEOTIDE SEQUENCE [LARGE SCALE GENOMIC DNA]</scope>
    <source>
        <strain evidence="1 2">IMCC1616</strain>
    </source>
</reference>
<comment type="caution">
    <text evidence="1">The sequence shown here is derived from an EMBL/GenBank/DDBJ whole genome shotgun (WGS) entry which is preliminary data.</text>
</comment>
<dbReference type="InterPro" id="IPR011042">
    <property type="entry name" value="6-blade_b-propeller_TolB-like"/>
</dbReference>